<dbReference type="SUPFAM" id="SSF52540">
    <property type="entry name" value="P-loop containing nucleoside triphosphate hydrolases"/>
    <property type="match status" value="2"/>
</dbReference>
<name>A0A2S8GD99_9BACT</name>
<dbReference type="Pfam" id="PF02374">
    <property type="entry name" value="ArsA_ATPase"/>
    <property type="match status" value="3"/>
</dbReference>
<dbReference type="InterPro" id="IPR003593">
    <property type="entry name" value="AAA+_ATPase"/>
</dbReference>
<comment type="catalytic activity">
    <reaction evidence="2">
        <text>arsenite(in) + ATP + H2O = arsenite(out) + ADP + phosphate + H(+)</text>
        <dbReference type="Rhea" id="RHEA:11348"/>
        <dbReference type="ChEBI" id="CHEBI:15377"/>
        <dbReference type="ChEBI" id="CHEBI:15378"/>
        <dbReference type="ChEBI" id="CHEBI:29242"/>
        <dbReference type="ChEBI" id="CHEBI:30616"/>
        <dbReference type="ChEBI" id="CHEBI:43474"/>
        <dbReference type="ChEBI" id="CHEBI:456216"/>
        <dbReference type="EC" id="7.3.2.7"/>
    </reaction>
</comment>
<dbReference type="CDD" id="cd02035">
    <property type="entry name" value="ArsA"/>
    <property type="match status" value="2"/>
</dbReference>
<dbReference type="InterPro" id="IPR025723">
    <property type="entry name" value="ArsA/GET3_ATPase-like"/>
</dbReference>
<dbReference type="Gene3D" id="3.40.50.300">
    <property type="entry name" value="P-loop containing nucleotide triphosphate hydrolases"/>
    <property type="match status" value="2"/>
</dbReference>
<dbReference type="EMBL" id="PUHZ01000025">
    <property type="protein sequence ID" value="PQO42436.1"/>
    <property type="molecule type" value="Genomic_DNA"/>
</dbReference>
<evidence type="ECO:0000256" key="1">
    <source>
        <dbReference type="ARBA" id="ARBA00011040"/>
    </source>
</evidence>
<dbReference type="PIRSF" id="PIRSF001327">
    <property type="entry name" value="Arsenical_pump-driving_ATPase"/>
    <property type="match status" value="1"/>
</dbReference>
<evidence type="ECO:0000313" key="5">
    <source>
        <dbReference type="EMBL" id="PQO42436.1"/>
    </source>
</evidence>
<evidence type="ECO:0000313" key="6">
    <source>
        <dbReference type="Proteomes" id="UP000237819"/>
    </source>
</evidence>
<dbReference type="GO" id="GO:0015446">
    <property type="term" value="F:ATPase-coupled arsenite transmembrane transporter activity"/>
    <property type="evidence" value="ECO:0007669"/>
    <property type="project" value="UniProtKB-EC"/>
</dbReference>
<reference evidence="5 6" key="1">
    <citation type="submission" date="2018-02" db="EMBL/GenBank/DDBJ databases">
        <title>Comparative genomes isolates from brazilian mangrove.</title>
        <authorList>
            <person name="Araujo J.E."/>
            <person name="Taketani R.G."/>
            <person name="Silva M.C.P."/>
            <person name="Loureco M.V."/>
            <person name="Andreote F.D."/>
        </authorList>
    </citation>
    <scope>NUCLEOTIDE SEQUENCE [LARGE SCALE GENOMIC DNA]</scope>
    <source>
        <strain evidence="5 6">Nap-Phe MGV</strain>
    </source>
</reference>
<comment type="similarity">
    <text evidence="1">Belongs to the arsA ATPase family.</text>
</comment>
<dbReference type="RefSeq" id="WP_105339013.1">
    <property type="nucleotide sequence ID" value="NZ_PUHZ01000025.1"/>
</dbReference>
<gene>
    <name evidence="5" type="primary">arsA</name>
    <name evidence="5" type="ORF">C5Y93_29355</name>
</gene>
<feature type="domain" description="AAA+ ATPase" evidence="4">
    <location>
        <begin position="7"/>
        <end position="228"/>
    </location>
</feature>
<protein>
    <recommendedName>
        <fullName evidence="3">arsenite-transporting ATPase</fullName>
        <ecNumber evidence="3">7.3.2.7</ecNumber>
    </recommendedName>
</protein>
<dbReference type="Proteomes" id="UP000237819">
    <property type="component" value="Unassembled WGS sequence"/>
</dbReference>
<dbReference type="OrthoDB" id="9780677at2"/>
<dbReference type="EC" id="7.3.2.7" evidence="3"/>
<proteinExistence type="inferred from homology"/>
<dbReference type="NCBIfam" id="TIGR00345">
    <property type="entry name" value="GET3_arsA_TRC40"/>
    <property type="match status" value="1"/>
</dbReference>
<evidence type="ECO:0000256" key="2">
    <source>
        <dbReference type="ARBA" id="ARBA00052296"/>
    </source>
</evidence>
<sequence length="590" mass="63143">MRYLQDPPRNLFFTGKGGVGKTSMACAAAIQLADLGKRVLLVSTDPASNLDEVLGTTLASRPTQVSGASNLWGMNIDPERAAAEYRERMVGPYRGVLPDAAVASMEEQFSGSCTLEIAAFDEFARLLGDCQATEQFDHVLFDTAPTGHTLRLLTLPSAWSGYIENNTTGTSCLGPLAGLQAQQEVYRQTVHSLTDGKTTRLVLVTRPEPSALREAARTSEELQELGVNEQHLVVNGVFTATDTSDPVAVAMQQRGQTALDAMPESLQPFPQTTVPLSGAGMMGIETLRQVGKSASASLSDVPSEPERTIPPGLDTIVADLANQRHGVILAMGKGGVGKTTVAAAIAVGLAERGLDVHLSTTDPAAHLIEALASDTLPHLTVGRIDPAAETAQYREEVMQSAGAGLDVAGKALLDEDLRSPCTEEIAVFRAFAKAVAEGQDRYVVLDTAPTGHTILLLDSALAYHREVTRQASQMPESVENLLPRLRDPAFTRVLIVTLPEATPVHEASKLQDDLRRAEIEPYAWAVNQSLIPLEVSDPILKQKKSREFAYLAEVEGLAERVVLTGWQAEPPTGLVGLQKVLEPREVGSVS</sequence>
<dbReference type="AlphaFoldDB" id="A0A2S8GD99"/>
<dbReference type="GO" id="GO:0016887">
    <property type="term" value="F:ATP hydrolysis activity"/>
    <property type="evidence" value="ECO:0007669"/>
    <property type="project" value="InterPro"/>
</dbReference>
<dbReference type="InterPro" id="IPR027417">
    <property type="entry name" value="P-loop_NTPase"/>
</dbReference>
<dbReference type="PANTHER" id="PTHR10803">
    <property type="entry name" value="ARSENICAL PUMP-DRIVING ATPASE ARSENITE-TRANSLOCATING ATPASE"/>
    <property type="match status" value="1"/>
</dbReference>
<feature type="domain" description="AAA+ ATPase" evidence="4">
    <location>
        <begin position="324"/>
        <end position="530"/>
    </location>
</feature>
<comment type="caution">
    <text evidence="5">The sequence shown here is derived from an EMBL/GenBank/DDBJ whole genome shotgun (WGS) entry which is preliminary data.</text>
</comment>
<dbReference type="SMART" id="SM00382">
    <property type="entry name" value="AAA"/>
    <property type="match status" value="2"/>
</dbReference>
<dbReference type="InterPro" id="IPR027541">
    <property type="entry name" value="Ars_ATPase"/>
</dbReference>
<accession>A0A2S8GD99</accession>
<dbReference type="InterPro" id="IPR016300">
    <property type="entry name" value="ATPase_ArsA/GET3"/>
</dbReference>
<evidence type="ECO:0000259" key="4">
    <source>
        <dbReference type="SMART" id="SM00382"/>
    </source>
</evidence>
<dbReference type="GO" id="GO:0005524">
    <property type="term" value="F:ATP binding"/>
    <property type="evidence" value="ECO:0007669"/>
    <property type="project" value="InterPro"/>
</dbReference>
<dbReference type="PANTHER" id="PTHR10803:SF3">
    <property type="entry name" value="ATPASE GET3"/>
    <property type="match status" value="1"/>
</dbReference>
<dbReference type="NCBIfam" id="TIGR04291">
    <property type="entry name" value="arsen_driv_ArsA"/>
    <property type="match status" value="1"/>
</dbReference>
<organism evidence="5 6">
    <name type="scientific">Blastopirellula marina</name>
    <dbReference type="NCBI Taxonomy" id="124"/>
    <lineage>
        <taxon>Bacteria</taxon>
        <taxon>Pseudomonadati</taxon>
        <taxon>Planctomycetota</taxon>
        <taxon>Planctomycetia</taxon>
        <taxon>Pirellulales</taxon>
        <taxon>Pirellulaceae</taxon>
        <taxon>Blastopirellula</taxon>
    </lineage>
</organism>
<evidence type="ECO:0000256" key="3">
    <source>
        <dbReference type="ARBA" id="ARBA00066752"/>
    </source>
</evidence>